<comment type="caution">
    <text evidence="1">The sequence shown here is derived from an EMBL/GenBank/DDBJ whole genome shotgun (WGS) entry which is preliminary data.</text>
</comment>
<protein>
    <submittedName>
        <fullName evidence="1">Uncharacterized protein</fullName>
    </submittedName>
</protein>
<reference evidence="1" key="1">
    <citation type="submission" date="2020-06" db="EMBL/GenBank/DDBJ databases">
        <title>Draft genome of Bugula neritina, a colonial animal packing powerful symbionts and potential medicines.</title>
        <authorList>
            <person name="Rayko M."/>
        </authorList>
    </citation>
    <scope>NUCLEOTIDE SEQUENCE [LARGE SCALE GENOMIC DNA]</scope>
    <source>
        <strain evidence="1">Kwan_BN1</strain>
    </source>
</reference>
<organism evidence="1 2">
    <name type="scientific">Bugula neritina</name>
    <name type="common">Brown bryozoan</name>
    <name type="synonym">Sertularia neritina</name>
    <dbReference type="NCBI Taxonomy" id="10212"/>
    <lineage>
        <taxon>Eukaryota</taxon>
        <taxon>Metazoa</taxon>
        <taxon>Spiralia</taxon>
        <taxon>Lophotrochozoa</taxon>
        <taxon>Bryozoa</taxon>
        <taxon>Gymnolaemata</taxon>
        <taxon>Cheilostomatida</taxon>
        <taxon>Flustrina</taxon>
        <taxon>Buguloidea</taxon>
        <taxon>Bugulidae</taxon>
        <taxon>Bugula</taxon>
    </lineage>
</organism>
<keyword evidence="2" id="KW-1185">Reference proteome</keyword>
<proteinExistence type="predicted"/>
<accession>A0A7J7JMY2</accession>
<dbReference type="Proteomes" id="UP000593567">
    <property type="component" value="Unassembled WGS sequence"/>
</dbReference>
<dbReference type="AlphaFoldDB" id="A0A7J7JMY2"/>
<dbReference type="EMBL" id="VXIV02002037">
    <property type="protein sequence ID" value="KAF6027712.1"/>
    <property type="molecule type" value="Genomic_DNA"/>
</dbReference>
<dbReference type="InterPro" id="IPR023214">
    <property type="entry name" value="HAD_sf"/>
</dbReference>
<name>A0A7J7JMY2_BUGNE</name>
<gene>
    <name evidence="1" type="ORF">EB796_013975</name>
</gene>
<evidence type="ECO:0000313" key="1">
    <source>
        <dbReference type="EMBL" id="KAF6027712.1"/>
    </source>
</evidence>
<dbReference type="InterPro" id="IPR044924">
    <property type="entry name" value="HAD-SF_hydro_IA_REG-2-like_cap"/>
</dbReference>
<dbReference type="Gene3D" id="1.10.150.720">
    <property type="entry name" value="Haloacid dehalogenase-like hydrolase"/>
    <property type="match status" value="1"/>
</dbReference>
<sequence>MATKLVLLDVTNTIIKVKGGVGRVYRQLANDMQLNYFKLADTEIINSRFKMAFSNHWSQYPNFGFGKMPVSSILNNN</sequence>
<dbReference type="Gene3D" id="3.40.50.1000">
    <property type="entry name" value="HAD superfamily/HAD-like"/>
    <property type="match status" value="1"/>
</dbReference>
<dbReference type="OrthoDB" id="444127at2759"/>
<evidence type="ECO:0000313" key="2">
    <source>
        <dbReference type="Proteomes" id="UP000593567"/>
    </source>
</evidence>